<dbReference type="GO" id="GO:0004905">
    <property type="term" value="F:type I interferon receptor activity"/>
    <property type="evidence" value="ECO:0007669"/>
    <property type="project" value="TreeGrafter"/>
</dbReference>
<reference evidence="4 5" key="1">
    <citation type="submission" date="2019-09" db="EMBL/GenBank/DDBJ databases">
        <title>Bird 10,000 Genomes (B10K) Project - Family phase.</title>
        <authorList>
            <person name="Zhang G."/>
        </authorList>
    </citation>
    <scope>NUCLEOTIDE SEQUENCE [LARGE SCALE GENOMIC DNA]</scope>
    <source>
        <strain evidence="4">OUT-0007</strain>
        <tissue evidence="4">Blood</tissue>
    </source>
</reference>
<organism evidence="4 5">
    <name type="scientific">Caloenas nicobarica</name>
    <name type="common">Nicobar pigeon</name>
    <dbReference type="NCBI Taxonomy" id="187106"/>
    <lineage>
        <taxon>Eukaryota</taxon>
        <taxon>Metazoa</taxon>
        <taxon>Chordata</taxon>
        <taxon>Craniata</taxon>
        <taxon>Vertebrata</taxon>
        <taxon>Euteleostomi</taxon>
        <taxon>Archelosauria</taxon>
        <taxon>Archosauria</taxon>
        <taxon>Dinosauria</taxon>
        <taxon>Saurischia</taxon>
        <taxon>Theropoda</taxon>
        <taxon>Coelurosauria</taxon>
        <taxon>Aves</taxon>
        <taxon>Neognathae</taxon>
        <taxon>Neoaves</taxon>
        <taxon>Columbimorphae</taxon>
        <taxon>Columbiformes</taxon>
        <taxon>Columbidae</taxon>
        <taxon>Caloenas</taxon>
    </lineage>
</organism>
<evidence type="ECO:0000313" key="5">
    <source>
        <dbReference type="Proteomes" id="UP000546235"/>
    </source>
</evidence>
<name>A0A7K6TJQ2_CALNI</name>
<feature type="non-terminal residue" evidence="4">
    <location>
        <position position="547"/>
    </location>
</feature>
<feature type="non-terminal residue" evidence="4">
    <location>
        <position position="1"/>
    </location>
</feature>
<dbReference type="EMBL" id="VZSB01003433">
    <property type="protein sequence ID" value="NWX10259.1"/>
    <property type="molecule type" value="Genomic_DNA"/>
</dbReference>
<dbReference type="Proteomes" id="UP000546235">
    <property type="component" value="Unassembled WGS sequence"/>
</dbReference>
<dbReference type="FunFam" id="2.60.40.10:FF:000842">
    <property type="entry name" value="Interferon receptor 1 isoform 4"/>
    <property type="match status" value="2"/>
</dbReference>
<dbReference type="SMART" id="SM00060">
    <property type="entry name" value="FN3"/>
    <property type="match status" value="2"/>
</dbReference>
<dbReference type="Pfam" id="PF01108">
    <property type="entry name" value="Tissue_fac"/>
    <property type="match status" value="1"/>
</dbReference>
<comment type="caution">
    <text evidence="4">The sequence shown here is derived from an EMBL/GenBank/DDBJ whole genome shotgun (WGS) entry which is preliminary data.</text>
</comment>
<dbReference type="InterPro" id="IPR015373">
    <property type="entry name" value="Interferon/interleukin_rcp_dom"/>
</dbReference>
<dbReference type="PROSITE" id="PS50853">
    <property type="entry name" value="FN3"/>
    <property type="match status" value="1"/>
</dbReference>
<feature type="transmembrane region" description="Helical" evidence="2">
    <location>
        <begin position="427"/>
        <end position="452"/>
    </location>
</feature>
<keyword evidence="5" id="KW-1185">Reference proteome</keyword>
<dbReference type="GO" id="GO:0005886">
    <property type="term" value="C:plasma membrane"/>
    <property type="evidence" value="ECO:0007669"/>
    <property type="project" value="TreeGrafter"/>
</dbReference>
<protein>
    <submittedName>
        <fullName evidence="4">INAR1 protein</fullName>
    </submittedName>
</protein>
<dbReference type="InterPro" id="IPR013783">
    <property type="entry name" value="Ig-like_fold"/>
</dbReference>
<gene>
    <name evidence="4" type="primary">Ifnar1</name>
    <name evidence="4" type="ORF">CALNIC_R01523</name>
</gene>
<accession>A0A7K6TJQ2</accession>
<feature type="domain" description="Fibronectin type-III" evidence="3">
    <location>
        <begin position="319"/>
        <end position="422"/>
    </location>
</feature>
<dbReference type="AlphaFoldDB" id="A0A7K6TJQ2"/>
<dbReference type="PANTHER" id="PTHR20859:SF54">
    <property type="entry name" value="INTERFERON ALPHA_BETA RECEPTOR 1"/>
    <property type="match status" value="1"/>
</dbReference>
<evidence type="ECO:0000259" key="3">
    <source>
        <dbReference type="PROSITE" id="PS50853"/>
    </source>
</evidence>
<feature type="compositionally biased region" description="Polar residues" evidence="1">
    <location>
        <begin position="521"/>
        <end position="536"/>
    </location>
</feature>
<dbReference type="InterPro" id="IPR003961">
    <property type="entry name" value="FN3_dom"/>
</dbReference>
<sequence length="547" mass="62618">GQTDLTSPQDIQVYIVNTNFTLRWNYTGNDTNVTFSAEYRWFEYFETNETEWKTEWKELPGCQNVTRTECDFSSAITKYYDKHHVRIRAERREELSPWSSIFEMIPYFIAQIGPPGVELQSTNGVIKIKLSPPEANQVRKMWIADLRFKYNLVIWENSSNPEVRSQSIFPTDTIDDLAPDTTYCLKVQATLPLDFQEGLFSPIRCVKTTRKVNDLLCATNVRILALNMKFHLHWKNQYKQRVSYNVQYLIGYLKKLHGDYSMKWLNVPGCENITDTQCSFSSIITTTSGFYYLRVQAMSEYNKSCLSNEVKVDPLTTNEIGPPDVKVDISNVLLHIQISPPGGPECEVMRDHYDLSYRVLYWKNSSNNNEEEVKMKEIKQTIATVSDLTPSTLYCVKAQAFSEAYNKSSDYSKVECIKTPGDKTLPLIILATFVTALIAVLLVATPLVFGLYQIYNKIKYVFFPSCQPPLNIESFGGQVFSSLYLSTTDEPIENCSIIEAITEEVNQIDFKDYKHSKQSSRDSGTYSNDSDTSGSKASEETLEKEIV</sequence>
<dbReference type="Pfam" id="PF09294">
    <property type="entry name" value="Interfer-bind"/>
    <property type="match status" value="2"/>
</dbReference>
<dbReference type="PANTHER" id="PTHR20859">
    <property type="entry name" value="INTERFERON/INTERLEUKIN RECEPTOR"/>
    <property type="match status" value="1"/>
</dbReference>
<keyword evidence="2" id="KW-0812">Transmembrane</keyword>
<keyword evidence="2" id="KW-0472">Membrane</keyword>
<dbReference type="InterPro" id="IPR050650">
    <property type="entry name" value="Type-II_Cytokine-TF_Rcpt"/>
</dbReference>
<feature type="region of interest" description="Disordered" evidence="1">
    <location>
        <begin position="513"/>
        <end position="547"/>
    </location>
</feature>
<dbReference type="InterPro" id="IPR036116">
    <property type="entry name" value="FN3_sf"/>
</dbReference>
<proteinExistence type="predicted"/>
<evidence type="ECO:0000256" key="2">
    <source>
        <dbReference type="SAM" id="Phobius"/>
    </source>
</evidence>
<dbReference type="Gene3D" id="2.60.40.10">
    <property type="entry name" value="Immunoglobulins"/>
    <property type="match status" value="4"/>
</dbReference>
<feature type="compositionally biased region" description="Basic and acidic residues" evidence="1">
    <location>
        <begin position="537"/>
        <end position="547"/>
    </location>
</feature>
<keyword evidence="2" id="KW-1133">Transmembrane helix</keyword>
<evidence type="ECO:0000313" key="4">
    <source>
        <dbReference type="EMBL" id="NWX10259.1"/>
    </source>
</evidence>
<dbReference type="SUPFAM" id="SSF49265">
    <property type="entry name" value="Fibronectin type III"/>
    <property type="match status" value="4"/>
</dbReference>
<evidence type="ECO:0000256" key="1">
    <source>
        <dbReference type="SAM" id="MobiDB-lite"/>
    </source>
</evidence>
<dbReference type="CDD" id="cd00063">
    <property type="entry name" value="FN3"/>
    <property type="match status" value="1"/>
</dbReference>